<dbReference type="InterPro" id="IPR032675">
    <property type="entry name" value="LRR_dom_sf"/>
</dbReference>
<dbReference type="PROSITE" id="PS51450">
    <property type="entry name" value="LRR"/>
    <property type="match status" value="4"/>
</dbReference>
<evidence type="ECO:0000256" key="2">
    <source>
        <dbReference type="ARBA" id="ARBA00022737"/>
    </source>
</evidence>
<evidence type="ECO:0000256" key="1">
    <source>
        <dbReference type="ARBA" id="ARBA00022614"/>
    </source>
</evidence>
<feature type="region of interest" description="Disordered" evidence="3">
    <location>
        <begin position="700"/>
        <end position="736"/>
    </location>
</feature>
<dbReference type="SMART" id="SM00369">
    <property type="entry name" value="LRR_TYP"/>
    <property type="match status" value="3"/>
</dbReference>
<dbReference type="SMART" id="SM00365">
    <property type="entry name" value="LRR_SD22"/>
    <property type="match status" value="4"/>
</dbReference>
<feature type="compositionally biased region" description="Polar residues" evidence="3">
    <location>
        <begin position="724"/>
        <end position="736"/>
    </location>
</feature>
<dbReference type="AlphaFoldDB" id="A0AAN9RY05"/>
<dbReference type="GO" id="GO:0005737">
    <property type="term" value="C:cytoplasm"/>
    <property type="evidence" value="ECO:0007669"/>
    <property type="project" value="TreeGrafter"/>
</dbReference>
<organism evidence="4 5">
    <name type="scientific">Psophocarpus tetragonolobus</name>
    <name type="common">Winged bean</name>
    <name type="synonym">Dolichos tetragonolobus</name>
    <dbReference type="NCBI Taxonomy" id="3891"/>
    <lineage>
        <taxon>Eukaryota</taxon>
        <taxon>Viridiplantae</taxon>
        <taxon>Streptophyta</taxon>
        <taxon>Embryophyta</taxon>
        <taxon>Tracheophyta</taxon>
        <taxon>Spermatophyta</taxon>
        <taxon>Magnoliopsida</taxon>
        <taxon>eudicotyledons</taxon>
        <taxon>Gunneridae</taxon>
        <taxon>Pentapetalae</taxon>
        <taxon>rosids</taxon>
        <taxon>fabids</taxon>
        <taxon>Fabales</taxon>
        <taxon>Fabaceae</taxon>
        <taxon>Papilionoideae</taxon>
        <taxon>50 kb inversion clade</taxon>
        <taxon>NPAAA clade</taxon>
        <taxon>indigoferoid/millettioid clade</taxon>
        <taxon>Phaseoleae</taxon>
        <taxon>Psophocarpus</taxon>
    </lineage>
</organism>
<proteinExistence type="predicted"/>
<dbReference type="PANTHER" id="PTHR15454">
    <property type="entry name" value="NISCHARIN RELATED"/>
    <property type="match status" value="1"/>
</dbReference>
<comment type="caution">
    <text evidence="4">The sequence shown here is derived from an EMBL/GenBank/DDBJ whole genome shotgun (WGS) entry which is preliminary data.</text>
</comment>
<evidence type="ECO:0000313" key="4">
    <source>
        <dbReference type="EMBL" id="KAK7385312.1"/>
    </source>
</evidence>
<dbReference type="PANTHER" id="PTHR15454:SF37">
    <property type="entry name" value="OUTER ARM DYNEIN LIGHT CHAIN 1 PROTEIN"/>
    <property type="match status" value="1"/>
</dbReference>
<keyword evidence="1" id="KW-0433">Leucine-rich repeat</keyword>
<protein>
    <submittedName>
        <fullName evidence="4">Uncharacterized protein</fullName>
    </submittedName>
</protein>
<gene>
    <name evidence="4" type="ORF">VNO78_31028</name>
</gene>
<evidence type="ECO:0000313" key="5">
    <source>
        <dbReference type="Proteomes" id="UP001386955"/>
    </source>
</evidence>
<dbReference type="FunFam" id="3.80.10.10:FF:000320">
    <property type="entry name" value="Protein phosphatase 1 regulatory subunit pprA"/>
    <property type="match status" value="1"/>
</dbReference>
<dbReference type="InterPro" id="IPR025875">
    <property type="entry name" value="Leu-rich_rpt_4"/>
</dbReference>
<dbReference type="SUPFAM" id="SSF52058">
    <property type="entry name" value="L domain-like"/>
    <property type="match status" value="1"/>
</dbReference>
<evidence type="ECO:0000256" key="3">
    <source>
        <dbReference type="SAM" id="MobiDB-lite"/>
    </source>
</evidence>
<dbReference type="EMBL" id="JAYMYS010000008">
    <property type="protein sequence ID" value="KAK7385312.1"/>
    <property type="molecule type" value="Genomic_DNA"/>
</dbReference>
<sequence length="736" mass="83576">MHGVHACGLCAFIPHSQHHVPTPHNLNFPNFTCSSHTSPNHFIAISHPKAFDDSATRITRRSISICLEKKILAELLRRSIYNSGQLFRDIFKNRKRLWSFDFRCFSLLPVRKEKHKAKVNWGHARSSKEDFNTLLSKLQSTKLSSNPTTFGVIGIKKNSRFNARIRNLDSHVMAEAHEAYKGEDKDEDPLLIRRELSNFDLQDDNVTSKERYETKEEETEHPILYKNQVNNELEDKKDGYNKKSVDTIEGEHNSDLGIGKVELWASPKFKMHFSDLDKFVKHGQITHHLLASKSKYFENFQELSPMVNLESPRYVMSHNSADRVLLKRHSSSQALPFGSKKLWWKMIMWSHRNINRTFSNNSTLIPASATLNSGYSSDTLEPKQGKTLRSVESSEKIITESFNKRNIDKNIDNQRGSRFKSDQRIAFLAKSSSFSRVDAWLKGLEIHQPLLGVDFDYDNAKNIAFPPSPDTGRSMMRTTSQLTYPNANVSKETLTAISVVQSLNLASNIGINAIPAICHLSNLRSVNLSNNFIVHILPGFLPKGIQTLNLSKNKINTIDGLRELNKLRILDLSYNRISRIGQGLSSCTLIKELYLMGNKISDVEGLHRLSKLTILDLSFNNISTTKALGQLVTNYDSLKALSLLGNPIQRNISNYQLNKVVYGLLPKLVYLNKQPLKTHRTREILSDSIVRAALGNNTRSNDKRSIRRVGHGGSSVSKRYRRSANGSQKSTNRTRK</sequence>
<dbReference type="InterPro" id="IPR001611">
    <property type="entry name" value="Leu-rich_rpt"/>
</dbReference>
<dbReference type="InterPro" id="IPR003591">
    <property type="entry name" value="Leu-rich_rpt_typical-subtyp"/>
</dbReference>
<dbReference type="Pfam" id="PF12799">
    <property type="entry name" value="LRR_4"/>
    <property type="match status" value="1"/>
</dbReference>
<name>A0AAN9RY05_PSOTE</name>
<keyword evidence="5" id="KW-1185">Reference proteome</keyword>
<dbReference type="Gene3D" id="3.80.10.10">
    <property type="entry name" value="Ribonuclease Inhibitor"/>
    <property type="match status" value="2"/>
</dbReference>
<dbReference type="Pfam" id="PF13855">
    <property type="entry name" value="LRR_8"/>
    <property type="match status" value="1"/>
</dbReference>
<dbReference type="Proteomes" id="UP001386955">
    <property type="component" value="Unassembled WGS sequence"/>
</dbReference>
<accession>A0AAN9RY05</accession>
<keyword evidence="2" id="KW-0677">Repeat</keyword>
<reference evidence="4 5" key="1">
    <citation type="submission" date="2024-01" db="EMBL/GenBank/DDBJ databases">
        <title>The genomes of 5 underutilized Papilionoideae crops provide insights into root nodulation and disease resistanc.</title>
        <authorList>
            <person name="Jiang F."/>
        </authorList>
    </citation>
    <scope>NUCLEOTIDE SEQUENCE [LARGE SCALE GENOMIC DNA]</scope>
    <source>
        <strain evidence="4">DUOXIRENSHENG_FW03</strain>
        <tissue evidence="4">Leaves</tissue>
    </source>
</reference>